<dbReference type="GO" id="GO:0003964">
    <property type="term" value="F:RNA-directed DNA polymerase activity"/>
    <property type="evidence" value="ECO:0007669"/>
    <property type="project" value="UniProtKB-KW"/>
</dbReference>
<dbReference type="OrthoDB" id="6772810at2759"/>
<dbReference type="Gene3D" id="3.30.420.10">
    <property type="entry name" value="Ribonuclease H-like superfamily/Ribonuclease H"/>
    <property type="match status" value="1"/>
</dbReference>
<accession>A0A5B6V2E6</accession>
<dbReference type="InterPro" id="IPR044730">
    <property type="entry name" value="RNase_H-like_dom_plant"/>
</dbReference>
<evidence type="ECO:0000256" key="1">
    <source>
        <dbReference type="SAM" id="MobiDB-lite"/>
    </source>
</evidence>
<dbReference type="InterPro" id="IPR036397">
    <property type="entry name" value="RNaseH_sf"/>
</dbReference>
<keyword evidence="3" id="KW-0695">RNA-directed DNA polymerase</keyword>
<dbReference type="GO" id="GO:0004523">
    <property type="term" value="F:RNA-DNA hybrid ribonuclease activity"/>
    <property type="evidence" value="ECO:0007669"/>
    <property type="project" value="InterPro"/>
</dbReference>
<dbReference type="AlphaFoldDB" id="A0A5B6V2E6"/>
<dbReference type="SUPFAM" id="SSF56672">
    <property type="entry name" value="DNA/RNA polymerases"/>
    <property type="match status" value="1"/>
</dbReference>
<feature type="domain" description="Reverse transcriptase" evidence="2">
    <location>
        <begin position="197"/>
        <end position="448"/>
    </location>
</feature>
<organism evidence="3 4">
    <name type="scientific">Gossypium australe</name>
    <dbReference type="NCBI Taxonomy" id="47621"/>
    <lineage>
        <taxon>Eukaryota</taxon>
        <taxon>Viridiplantae</taxon>
        <taxon>Streptophyta</taxon>
        <taxon>Embryophyta</taxon>
        <taxon>Tracheophyta</taxon>
        <taxon>Spermatophyta</taxon>
        <taxon>Magnoliopsida</taxon>
        <taxon>eudicotyledons</taxon>
        <taxon>Gunneridae</taxon>
        <taxon>Pentapetalae</taxon>
        <taxon>rosids</taxon>
        <taxon>malvids</taxon>
        <taxon>Malvales</taxon>
        <taxon>Malvaceae</taxon>
        <taxon>Malvoideae</taxon>
        <taxon>Gossypium</taxon>
    </lineage>
</organism>
<reference evidence="4" key="1">
    <citation type="journal article" date="2019" name="Plant Biotechnol. J.">
        <title>Genome sequencing of the Australian wild diploid species Gossypium australe highlights disease resistance and delayed gland morphogenesis.</title>
        <authorList>
            <person name="Cai Y."/>
            <person name="Cai X."/>
            <person name="Wang Q."/>
            <person name="Wang P."/>
            <person name="Zhang Y."/>
            <person name="Cai C."/>
            <person name="Xu Y."/>
            <person name="Wang K."/>
            <person name="Zhou Z."/>
            <person name="Wang C."/>
            <person name="Geng S."/>
            <person name="Li B."/>
            <person name="Dong Q."/>
            <person name="Hou Y."/>
            <person name="Wang H."/>
            <person name="Ai P."/>
            <person name="Liu Z."/>
            <person name="Yi F."/>
            <person name="Sun M."/>
            <person name="An G."/>
            <person name="Cheng J."/>
            <person name="Zhang Y."/>
            <person name="Shi Q."/>
            <person name="Xie Y."/>
            <person name="Shi X."/>
            <person name="Chang Y."/>
            <person name="Huang F."/>
            <person name="Chen Y."/>
            <person name="Hong S."/>
            <person name="Mi L."/>
            <person name="Sun Q."/>
            <person name="Zhang L."/>
            <person name="Zhou B."/>
            <person name="Peng R."/>
            <person name="Zhang X."/>
            <person name="Liu F."/>
        </authorList>
    </citation>
    <scope>NUCLEOTIDE SEQUENCE [LARGE SCALE GENOMIC DNA]</scope>
    <source>
        <strain evidence="4">cv. PA1801</strain>
    </source>
</reference>
<keyword evidence="3" id="KW-0548">Nucleotidyltransferase</keyword>
<dbReference type="PROSITE" id="PS50878">
    <property type="entry name" value="RT_POL"/>
    <property type="match status" value="1"/>
</dbReference>
<protein>
    <submittedName>
        <fullName evidence="3">Reverse transcriptase</fullName>
    </submittedName>
</protein>
<dbReference type="EMBL" id="SMMG02000008">
    <property type="protein sequence ID" value="KAA3463294.1"/>
    <property type="molecule type" value="Genomic_DNA"/>
</dbReference>
<dbReference type="CDD" id="cd01650">
    <property type="entry name" value="RT_nLTR_like"/>
    <property type="match status" value="1"/>
</dbReference>
<sequence>MSTGTISKKLESLQHWLLRWASLIKYDRDKTKKELTKELGILLDGERNDDTMARIIETRINLNMEIDKDEMYWEQRARANWLKLGDKNSAFFHKYASARRRINTINKLETKDGQEVTADFEISETASRYFQKLFSSSGVEDSEHILAGINHTISSDINSSLQLPYLVDEIQKALKGMGPTKAPGYDVGKDVVEFFLRVLNEGKKLDFVNRTDIVLIPKISNPTSLVNFRPISICTILYKLVAKTIANRLQEFIGMCIDSAQSTFVPGRLISDNVLIAYEILHTFRQKRFGKKGLMAVKLDMSKAYDRVEWSYLKQVLLKMGFTERWVNLVMQCISTVSYTVNINGNRGRHFYPTRGLRQGDPLSPYLFLICSEGLSALIRQAVGAWVLFGELKQTLKQYEQSSGQCVNFNKSTIFFSSNTLEGVKQEISNVLGMQRSNNIEKYLGLPNVVGRKKRESFQNLKDKITQRIGQWSSRYLSQGGKEVFIKSVLHAIPTYAMTCFLLPKSFCGELESIFAKYWWQHGKDKRGIHWCQWKFLCRAKEEGGLGFRDMSKFNISLLAKQGWRLMTNVDSLVAKVLKAKYYPNEQFLNSRLRNSSSYTWKSIWAAKDALRKGLVWRVGTGSSISINSDAWIPEAINFRLSSQIELIRDHCVNVLIDNTFAEVDVDRILRIPLASSPHEDFLAWGGEASGEFSVRNAYKLLQNSEDNPRAYALQTSYRKFYKKLWLLNLPTKTKITVWKITWHFLATRVNLQYRRLIVDPSCQRCGERAETTDHLFRECPATVEIWLVLQFQNMLGNHDINFEQWLIWVCEQLNMHSFKIFCCALWAIWGDRNLRVHNQKVSTGTEIRKFINTYLAKIDGLENKRLGKIDQLQMWTYPPQEAVKMNFDGAFDGHNHISASGVVVRDNEGVVLLSWSKIHKGVFSAFAAEALACRDAVQIGVNHLCPIVLIEGDSLSVIKKCKNREQDRSMISAYIQDIKMMVSRSKKFDFQYVSRTVNTIAHDIATKELRRYIGTYQGRSASEQDEQQRLRDAVREPD</sequence>
<feature type="compositionally biased region" description="Basic and acidic residues" evidence="1">
    <location>
        <begin position="1027"/>
        <end position="1039"/>
    </location>
</feature>
<dbReference type="Proteomes" id="UP000325315">
    <property type="component" value="Unassembled WGS sequence"/>
</dbReference>
<dbReference type="InterPro" id="IPR012337">
    <property type="entry name" value="RNaseH-like_sf"/>
</dbReference>
<keyword evidence="3" id="KW-0808">Transferase</keyword>
<dbReference type="InterPro" id="IPR000477">
    <property type="entry name" value="RT_dom"/>
</dbReference>
<name>A0A5B6V2E6_9ROSI</name>
<dbReference type="Pfam" id="PF13456">
    <property type="entry name" value="RVT_3"/>
    <property type="match status" value="1"/>
</dbReference>
<dbReference type="PANTHER" id="PTHR33116">
    <property type="entry name" value="REVERSE TRANSCRIPTASE ZINC-BINDING DOMAIN-CONTAINING PROTEIN-RELATED-RELATED"/>
    <property type="match status" value="1"/>
</dbReference>
<comment type="caution">
    <text evidence="3">The sequence shown here is derived from an EMBL/GenBank/DDBJ whole genome shotgun (WGS) entry which is preliminary data.</text>
</comment>
<evidence type="ECO:0000313" key="4">
    <source>
        <dbReference type="Proteomes" id="UP000325315"/>
    </source>
</evidence>
<dbReference type="PANTHER" id="PTHR33116:SF86">
    <property type="entry name" value="REVERSE TRANSCRIPTASE DOMAIN-CONTAINING PROTEIN"/>
    <property type="match status" value="1"/>
</dbReference>
<dbReference type="InterPro" id="IPR043502">
    <property type="entry name" value="DNA/RNA_pol_sf"/>
</dbReference>
<dbReference type="Pfam" id="PF13966">
    <property type="entry name" value="zf-RVT"/>
    <property type="match status" value="1"/>
</dbReference>
<evidence type="ECO:0000259" key="2">
    <source>
        <dbReference type="PROSITE" id="PS50878"/>
    </source>
</evidence>
<dbReference type="GO" id="GO:0003676">
    <property type="term" value="F:nucleic acid binding"/>
    <property type="evidence" value="ECO:0007669"/>
    <property type="project" value="InterPro"/>
</dbReference>
<dbReference type="CDD" id="cd06222">
    <property type="entry name" value="RNase_H_like"/>
    <property type="match status" value="1"/>
</dbReference>
<dbReference type="SUPFAM" id="SSF53098">
    <property type="entry name" value="Ribonuclease H-like"/>
    <property type="match status" value="1"/>
</dbReference>
<gene>
    <name evidence="3" type="ORF">EPI10_007654</name>
</gene>
<dbReference type="InterPro" id="IPR026960">
    <property type="entry name" value="RVT-Znf"/>
</dbReference>
<evidence type="ECO:0000313" key="3">
    <source>
        <dbReference type="EMBL" id="KAA3463294.1"/>
    </source>
</evidence>
<proteinExistence type="predicted"/>
<dbReference type="InterPro" id="IPR002156">
    <property type="entry name" value="RNaseH_domain"/>
</dbReference>
<feature type="region of interest" description="Disordered" evidence="1">
    <location>
        <begin position="1020"/>
        <end position="1039"/>
    </location>
</feature>
<keyword evidence="4" id="KW-1185">Reference proteome</keyword>
<dbReference type="Pfam" id="PF00078">
    <property type="entry name" value="RVT_1"/>
    <property type="match status" value="1"/>
</dbReference>